<comment type="function">
    <text evidence="16">Catalyzes cross-linking of the peptidoglycan cell wall at the division septum.</text>
</comment>
<evidence type="ECO:0000259" key="17">
    <source>
        <dbReference type="Pfam" id="PF00905"/>
    </source>
</evidence>
<dbReference type="Pfam" id="PF00905">
    <property type="entry name" value="Transpeptidase"/>
    <property type="match status" value="1"/>
</dbReference>
<proteinExistence type="inferred from homology"/>
<dbReference type="EMBL" id="JBHRYN010000008">
    <property type="protein sequence ID" value="MFC3701237.1"/>
    <property type="molecule type" value="Genomic_DNA"/>
</dbReference>
<keyword evidence="7 16" id="KW-0812">Transmembrane</keyword>
<comment type="subcellular location">
    <subcellularLocation>
        <location evidence="1">Membrane</location>
    </subcellularLocation>
</comment>
<dbReference type="InterPro" id="IPR037532">
    <property type="entry name" value="FtsI_transpept"/>
</dbReference>
<keyword evidence="10 16" id="KW-0573">Peptidoglycan synthesis</keyword>
<feature type="domain" description="Penicillin-binding protein transpeptidase" evidence="17">
    <location>
        <begin position="228"/>
        <end position="526"/>
    </location>
</feature>
<accession>A0ABV7WQC0</accession>
<dbReference type="InterPro" id="IPR012338">
    <property type="entry name" value="Beta-lactam/transpept-like"/>
</dbReference>
<evidence type="ECO:0000256" key="15">
    <source>
        <dbReference type="ARBA" id="ARBA00023316"/>
    </source>
</evidence>
<comment type="similarity">
    <text evidence="16">Belongs to the transpeptidase family. FtsI subfamily.</text>
</comment>
<evidence type="ECO:0000313" key="20">
    <source>
        <dbReference type="Proteomes" id="UP001595710"/>
    </source>
</evidence>
<dbReference type="InterPro" id="IPR050515">
    <property type="entry name" value="Beta-lactam/transpept"/>
</dbReference>
<dbReference type="InterPro" id="IPR036138">
    <property type="entry name" value="PBP_dimer_sf"/>
</dbReference>
<dbReference type="Gene3D" id="3.40.710.10">
    <property type="entry name" value="DD-peptidase/beta-lactamase superfamily"/>
    <property type="match status" value="1"/>
</dbReference>
<evidence type="ECO:0000256" key="12">
    <source>
        <dbReference type="ARBA" id="ARBA00023136"/>
    </source>
</evidence>
<dbReference type="RefSeq" id="WP_377362520.1">
    <property type="nucleotide sequence ID" value="NZ_JBHRYN010000008.1"/>
</dbReference>
<dbReference type="Gene3D" id="3.90.1310.10">
    <property type="entry name" value="Penicillin-binding protein 2a (Domain 2)"/>
    <property type="match status" value="1"/>
</dbReference>
<evidence type="ECO:0000256" key="10">
    <source>
        <dbReference type="ARBA" id="ARBA00022984"/>
    </source>
</evidence>
<protein>
    <recommendedName>
        <fullName evidence="16">Peptidoglycan D,D-transpeptidase FtsI</fullName>
        <ecNumber evidence="16">3.4.16.4</ecNumber>
    </recommendedName>
    <alternativeName>
        <fullName evidence="16">Penicillin-binding protein 3</fullName>
        <shortName evidence="16">PBP-3</shortName>
    </alternativeName>
</protein>
<dbReference type="Proteomes" id="UP001595710">
    <property type="component" value="Unassembled WGS sequence"/>
</dbReference>
<keyword evidence="15 16" id="KW-0961">Cell wall biogenesis/degradation</keyword>
<comment type="catalytic activity">
    <reaction evidence="16">
        <text>Preferential cleavage: (Ac)2-L-Lys-D-Ala-|-D-Ala. Also transpeptidation of peptidyl-alanyl moieties that are N-acyl substituents of D-alanine.</text>
        <dbReference type="EC" id="3.4.16.4"/>
    </reaction>
</comment>
<keyword evidence="3 16" id="KW-0997">Cell inner membrane</keyword>
<evidence type="ECO:0000256" key="14">
    <source>
        <dbReference type="ARBA" id="ARBA00023306"/>
    </source>
</evidence>
<evidence type="ECO:0000256" key="11">
    <source>
        <dbReference type="ARBA" id="ARBA00022989"/>
    </source>
</evidence>
<reference evidence="20" key="1">
    <citation type="journal article" date="2019" name="Int. J. Syst. Evol. Microbiol.">
        <title>The Global Catalogue of Microorganisms (GCM) 10K type strain sequencing project: providing services to taxonomists for standard genome sequencing and annotation.</title>
        <authorList>
            <consortium name="The Broad Institute Genomics Platform"/>
            <consortium name="The Broad Institute Genome Sequencing Center for Infectious Disease"/>
            <person name="Wu L."/>
            <person name="Ma J."/>
        </authorList>
    </citation>
    <scope>NUCLEOTIDE SEQUENCE [LARGE SCALE GENOMIC DNA]</scope>
    <source>
        <strain evidence="20">CECT 8288</strain>
    </source>
</reference>
<evidence type="ECO:0000256" key="1">
    <source>
        <dbReference type="ARBA" id="ARBA00004370"/>
    </source>
</evidence>
<keyword evidence="20" id="KW-1185">Reference proteome</keyword>
<comment type="pathway">
    <text evidence="16">Cell wall biogenesis; peptidoglycan biosynthesis.</text>
</comment>
<evidence type="ECO:0000256" key="3">
    <source>
        <dbReference type="ARBA" id="ARBA00022519"/>
    </source>
</evidence>
<keyword evidence="8 16" id="KW-0378">Hydrolase</keyword>
<dbReference type="Gene3D" id="3.30.450.330">
    <property type="match status" value="1"/>
</dbReference>
<name>A0ABV7WQC0_9GAMM</name>
<feature type="domain" description="Penicillin-binding protein dimerisation" evidence="18">
    <location>
        <begin position="43"/>
        <end position="186"/>
    </location>
</feature>
<dbReference type="HAMAP" id="MF_02080">
    <property type="entry name" value="FtsI_transpept"/>
    <property type="match status" value="1"/>
</dbReference>
<evidence type="ECO:0000313" key="19">
    <source>
        <dbReference type="EMBL" id="MFC3701237.1"/>
    </source>
</evidence>
<keyword evidence="5 16" id="KW-0121">Carboxypeptidase</keyword>
<evidence type="ECO:0000256" key="7">
    <source>
        <dbReference type="ARBA" id="ARBA00022692"/>
    </source>
</evidence>
<organism evidence="19 20">
    <name type="scientific">Reinekea marina</name>
    <dbReference type="NCBI Taxonomy" id="1310421"/>
    <lineage>
        <taxon>Bacteria</taxon>
        <taxon>Pseudomonadati</taxon>
        <taxon>Pseudomonadota</taxon>
        <taxon>Gammaproteobacteria</taxon>
        <taxon>Oceanospirillales</taxon>
        <taxon>Saccharospirillaceae</taxon>
        <taxon>Reinekea</taxon>
    </lineage>
</organism>
<gene>
    <name evidence="16" type="primary">ftsI</name>
    <name evidence="19" type="ORF">ACFOND_06240</name>
</gene>
<evidence type="ECO:0000256" key="6">
    <source>
        <dbReference type="ARBA" id="ARBA00022670"/>
    </source>
</evidence>
<evidence type="ECO:0000256" key="8">
    <source>
        <dbReference type="ARBA" id="ARBA00022801"/>
    </source>
</evidence>
<evidence type="ECO:0000256" key="4">
    <source>
        <dbReference type="ARBA" id="ARBA00022618"/>
    </source>
</evidence>
<comment type="caution">
    <text evidence="19">The sequence shown here is derived from an EMBL/GenBank/DDBJ whole genome shotgun (WGS) entry which is preliminary data.</text>
</comment>
<keyword evidence="14 16" id="KW-0131">Cell cycle</keyword>
<keyword evidence="6 16" id="KW-0645">Protease</keyword>
<evidence type="ECO:0000256" key="13">
    <source>
        <dbReference type="ARBA" id="ARBA00023210"/>
    </source>
</evidence>
<evidence type="ECO:0000259" key="18">
    <source>
        <dbReference type="Pfam" id="PF03717"/>
    </source>
</evidence>
<dbReference type="SUPFAM" id="SSF56601">
    <property type="entry name" value="beta-lactamase/transpeptidase-like"/>
    <property type="match status" value="1"/>
</dbReference>
<dbReference type="SUPFAM" id="SSF56519">
    <property type="entry name" value="Penicillin binding protein dimerisation domain"/>
    <property type="match status" value="1"/>
</dbReference>
<dbReference type="InterPro" id="IPR001460">
    <property type="entry name" value="PCN-bd_Tpept"/>
</dbReference>
<dbReference type="Pfam" id="PF03717">
    <property type="entry name" value="PBP_dimer"/>
    <property type="match status" value="1"/>
</dbReference>
<evidence type="ECO:0000256" key="9">
    <source>
        <dbReference type="ARBA" id="ARBA00022960"/>
    </source>
</evidence>
<dbReference type="InterPro" id="IPR005311">
    <property type="entry name" value="PBP_dimer"/>
</dbReference>
<keyword evidence="11 16" id="KW-1133">Transmembrane helix</keyword>
<evidence type="ECO:0000256" key="2">
    <source>
        <dbReference type="ARBA" id="ARBA00022475"/>
    </source>
</evidence>
<dbReference type="EC" id="3.4.16.4" evidence="16"/>
<keyword evidence="13 16" id="KW-0717">Septation</keyword>
<evidence type="ECO:0000256" key="16">
    <source>
        <dbReference type="HAMAP-Rule" id="MF_02080"/>
    </source>
</evidence>
<evidence type="ECO:0000256" key="5">
    <source>
        <dbReference type="ARBA" id="ARBA00022645"/>
    </source>
</evidence>
<dbReference type="PANTHER" id="PTHR30627">
    <property type="entry name" value="PEPTIDOGLYCAN D,D-TRANSPEPTIDASE"/>
    <property type="match status" value="1"/>
</dbReference>
<keyword evidence="9 16" id="KW-0133">Cell shape</keyword>
<sequence length="547" mass="59245">MTAQIVLLALLVALVWRVVYLQVLQKDFLISEGSSRWQRVEVINAPRGMLTDRNGEPLAVSTPVISIWADPREINLDDIPTLAKAVGVPAKVLKTRATQHKAFMYVKRHMTPDAANRIIELNIPGVYGQSEYKRYYPAGEVVSHVVGFTDIDDQGQEGVELAFNAHLQAESGKKQVVRDLLGRSVRDVGEITAAQPGKNLSLTVDVRLQYLAYRELKQAIASFGAKSGSVVVMDVETGEILALVNQPGYNPNDRSSLNPVALRNRAVTDLVEPGSVMKPITMAIALEAGLLNKNTKINTSPGYMKLGRFSIRDFRNYGTLTATEVIQKSSNVGIARLSADIPKQQFWQTLYDFGLGDAIGLGYPGEATGSIPSPLNWDKVTQGALSYGYGMAITPLHIAQAFATLANDGERVYAKLIKDSPTPDYALQVVSPSTARTVIDMMKTVVEPGGTARRANLDWYSVAGKTGTSHKVGAAGYEDSKYLSSFVGVAPADNPKIVTVVVINEPPEDKYYGGEVAAPIFKGFMQQALPLLGIEPDKSPLLAKGGQ</sequence>
<keyword evidence="4 16" id="KW-0132">Cell division</keyword>
<keyword evidence="12 16" id="KW-0472">Membrane</keyword>
<keyword evidence="2 16" id="KW-1003">Cell membrane</keyword>
<dbReference type="PANTHER" id="PTHR30627:SF1">
    <property type="entry name" value="PEPTIDOGLYCAN D,D-TRANSPEPTIDASE FTSI"/>
    <property type="match status" value="1"/>
</dbReference>
<feature type="active site" description="Acyl-ester intermediate" evidence="16">
    <location>
        <position position="275"/>
    </location>
</feature>